<dbReference type="SUPFAM" id="SSF54631">
    <property type="entry name" value="CBS-domain pair"/>
    <property type="match status" value="1"/>
</dbReference>
<protein>
    <recommendedName>
        <fullName evidence="14">HlyC/CorC family transporter</fullName>
    </recommendedName>
</protein>
<evidence type="ECO:0000256" key="6">
    <source>
        <dbReference type="ARBA" id="ARBA00023136"/>
    </source>
</evidence>
<keyword evidence="6 8" id="KW-0472">Membrane</keyword>
<dbReference type="Pfam" id="PF03471">
    <property type="entry name" value="CorC_HlyC"/>
    <property type="match status" value="1"/>
</dbReference>
<feature type="domain" description="CBS" evidence="10">
    <location>
        <begin position="210"/>
        <end position="270"/>
    </location>
</feature>
<dbReference type="CDD" id="cd04590">
    <property type="entry name" value="CBS_pair_CorC_HlyC_assoc"/>
    <property type="match status" value="1"/>
</dbReference>
<dbReference type="InterPro" id="IPR044751">
    <property type="entry name" value="Ion_transp-like_CBS"/>
</dbReference>
<dbReference type="Proteomes" id="UP000052020">
    <property type="component" value="Unassembled WGS sequence"/>
</dbReference>
<dbReference type="PROSITE" id="PS51371">
    <property type="entry name" value="CBS"/>
    <property type="match status" value="2"/>
</dbReference>
<evidence type="ECO:0000256" key="8">
    <source>
        <dbReference type="PROSITE-ProRule" id="PRU01193"/>
    </source>
</evidence>
<evidence type="ECO:0000313" key="12">
    <source>
        <dbReference type="EMBL" id="KPJ64650.1"/>
    </source>
</evidence>
<evidence type="ECO:0000256" key="2">
    <source>
        <dbReference type="ARBA" id="ARBA00022692"/>
    </source>
</evidence>
<dbReference type="InterPro" id="IPR016169">
    <property type="entry name" value="FAD-bd_PCMH_sub2"/>
</dbReference>
<accession>A0A0S7XQF2</accession>
<dbReference type="Gene3D" id="3.10.580.10">
    <property type="entry name" value="CBS-domain"/>
    <property type="match status" value="1"/>
</dbReference>
<dbReference type="InterPro" id="IPR036318">
    <property type="entry name" value="FAD-bd_PCMH-like_sf"/>
</dbReference>
<organism evidence="12 13">
    <name type="scientific">candidate division KD3-62 bacterium DG_56</name>
    <dbReference type="NCBI Taxonomy" id="1704032"/>
    <lineage>
        <taxon>Bacteria</taxon>
        <taxon>candidate division KD3-62</taxon>
    </lineage>
</organism>
<evidence type="ECO:0000256" key="4">
    <source>
        <dbReference type="ARBA" id="ARBA00022989"/>
    </source>
</evidence>
<dbReference type="SUPFAM" id="SSF56176">
    <property type="entry name" value="FAD-binding/transporter-associated domain-like"/>
    <property type="match status" value="1"/>
</dbReference>
<dbReference type="InterPro" id="IPR005170">
    <property type="entry name" value="Transptr-assoc_dom"/>
</dbReference>
<feature type="transmembrane region" description="Helical" evidence="9">
    <location>
        <begin position="59"/>
        <end position="76"/>
    </location>
</feature>
<dbReference type="InterPro" id="IPR002550">
    <property type="entry name" value="CNNM"/>
</dbReference>
<comment type="subcellular location">
    <subcellularLocation>
        <location evidence="1">Membrane</location>
        <topology evidence="1">Multi-pass membrane protein</topology>
    </subcellularLocation>
</comment>
<dbReference type="AlphaFoldDB" id="A0A0S7XQF2"/>
<dbReference type="Gene3D" id="3.30.465.10">
    <property type="match status" value="1"/>
</dbReference>
<dbReference type="FunFam" id="3.10.580.10:FF:000002">
    <property type="entry name" value="Magnesium/cobalt efflux protein CorC"/>
    <property type="match status" value="1"/>
</dbReference>
<dbReference type="SMART" id="SM00116">
    <property type="entry name" value="CBS"/>
    <property type="match status" value="2"/>
</dbReference>
<dbReference type="SMART" id="SM01091">
    <property type="entry name" value="CorC_HlyC"/>
    <property type="match status" value="1"/>
</dbReference>
<evidence type="ECO:0008006" key="14">
    <source>
        <dbReference type="Google" id="ProtNLM"/>
    </source>
</evidence>
<reference evidence="12 13" key="1">
    <citation type="journal article" date="2015" name="Microbiome">
        <title>Genomic resolution of linkages in carbon, nitrogen, and sulfur cycling among widespread estuary sediment bacteria.</title>
        <authorList>
            <person name="Baker B.J."/>
            <person name="Lazar C.S."/>
            <person name="Teske A.P."/>
            <person name="Dick G.J."/>
        </authorList>
    </citation>
    <scope>NUCLEOTIDE SEQUENCE [LARGE SCALE GENOMIC DNA]</scope>
    <source>
        <strain evidence="12">DG_56</strain>
    </source>
</reference>
<dbReference type="PANTHER" id="PTHR22777">
    <property type="entry name" value="HEMOLYSIN-RELATED"/>
    <property type="match status" value="1"/>
</dbReference>
<name>A0A0S7XQF2_9BACT</name>
<evidence type="ECO:0000313" key="13">
    <source>
        <dbReference type="Proteomes" id="UP000052020"/>
    </source>
</evidence>
<proteinExistence type="predicted"/>
<keyword evidence="2 8" id="KW-0812">Transmembrane</keyword>
<evidence type="ECO:0000259" key="11">
    <source>
        <dbReference type="PROSITE" id="PS51846"/>
    </source>
</evidence>
<keyword evidence="4 8" id="KW-1133">Transmembrane helix</keyword>
<feature type="transmembrane region" description="Helical" evidence="9">
    <location>
        <begin position="96"/>
        <end position="115"/>
    </location>
</feature>
<dbReference type="Pfam" id="PF00571">
    <property type="entry name" value="CBS"/>
    <property type="match status" value="2"/>
</dbReference>
<dbReference type="GO" id="GO:0050660">
    <property type="term" value="F:flavin adenine dinucleotide binding"/>
    <property type="evidence" value="ECO:0007669"/>
    <property type="project" value="InterPro"/>
</dbReference>
<feature type="transmembrane region" description="Helical" evidence="9">
    <location>
        <begin position="136"/>
        <end position="160"/>
    </location>
</feature>
<keyword evidence="3" id="KW-0677">Repeat</keyword>
<dbReference type="EMBL" id="LIZY01000014">
    <property type="protein sequence ID" value="KPJ64650.1"/>
    <property type="molecule type" value="Genomic_DNA"/>
</dbReference>
<evidence type="ECO:0000256" key="3">
    <source>
        <dbReference type="ARBA" id="ARBA00022737"/>
    </source>
</evidence>
<feature type="domain" description="CNNM transmembrane" evidence="11">
    <location>
        <begin position="1"/>
        <end position="191"/>
    </location>
</feature>
<evidence type="ECO:0000256" key="7">
    <source>
        <dbReference type="PROSITE-ProRule" id="PRU00703"/>
    </source>
</evidence>
<feature type="domain" description="CBS" evidence="10">
    <location>
        <begin position="275"/>
        <end position="332"/>
    </location>
</feature>
<dbReference type="Pfam" id="PF01595">
    <property type="entry name" value="CNNM"/>
    <property type="match status" value="1"/>
</dbReference>
<sequence length="433" mass="47870">MILRDWISIITILVLVSLSAFFSAAEIGILSLGKYRRRQMAEGGSRAGKILHALMERPGRMLTAILVIITAANYTAETIASDWSIERLHADFNWSLSLSLTLAVVSVTLLVLVWAEVTPILYAAANPERVAGWAAVPVRAATVLLAIPARLITGLAHLIVGRRQQEPFVTEEEIKTIVTMETERGVLEEEEKEMIHSIFAFGDRVVREVMVPRIDIVGVQRNDTAETALKIAAERGFTRLPVYHASLDHVVGLLHIRDLVPAVQSGQLQTGVWRLMRQPYFVPETKKVAELLKEFRLRRQSLAVVLDEYGGTAGLVALEDLLEEIVGEIYDEYDVEHAAVQQVAPDTYVVDGRMSVHDAEELLATKLPEGDFDTLAGLLYDQVGRVPAKGDGISHENLTFTVEQLAGHRISQVRIKVGPKPADEEEPEGDARV</sequence>
<dbReference type="InterPro" id="IPR046342">
    <property type="entry name" value="CBS_dom_sf"/>
</dbReference>
<keyword evidence="5 7" id="KW-0129">CBS domain</keyword>
<dbReference type="PROSITE" id="PS51846">
    <property type="entry name" value="CNNM"/>
    <property type="match status" value="1"/>
</dbReference>
<dbReference type="InterPro" id="IPR000644">
    <property type="entry name" value="CBS_dom"/>
</dbReference>
<feature type="transmembrane region" description="Helical" evidence="9">
    <location>
        <begin position="6"/>
        <end position="30"/>
    </location>
</feature>
<evidence type="ECO:0000259" key="10">
    <source>
        <dbReference type="PROSITE" id="PS51371"/>
    </source>
</evidence>
<evidence type="ECO:0000256" key="1">
    <source>
        <dbReference type="ARBA" id="ARBA00004141"/>
    </source>
</evidence>
<dbReference type="PANTHER" id="PTHR22777:SF17">
    <property type="entry name" value="UPF0053 PROTEIN SLL0260"/>
    <property type="match status" value="1"/>
</dbReference>
<evidence type="ECO:0000256" key="5">
    <source>
        <dbReference type="ARBA" id="ARBA00023122"/>
    </source>
</evidence>
<comment type="caution">
    <text evidence="12">The sequence shown here is derived from an EMBL/GenBank/DDBJ whole genome shotgun (WGS) entry which is preliminary data.</text>
</comment>
<dbReference type="GO" id="GO:0005886">
    <property type="term" value="C:plasma membrane"/>
    <property type="evidence" value="ECO:0007669"/>
    <property type="project" value="TreeGrafter"/>
</dbReference>
<gene>
    <name evidence="12" type="ORF">AMK68_01035</name>
</gene>
<evidence type="ECO:0000256" key="9">
    <source>
        <dbReference type="SAM" id="Phobius"/>
    </source>
</evidence>